<evidence type="ECO:0008006" key="4">
    <source>
        <dbReference type="Google" id="ProtNLM"/>
    </source>
</evidence>
<evidence type="ECO:0000256" key="1">
    <source>
        <dbReference type="SAM" id="Phobius"/>
    </source>
</evidence>
<feature type="transmembrane region" description="Helical" evidence="1">
    <location>
        <begin position="53"/>
        <end position="73"/>
    </location>
</feature>
<name>A0A0G1CH92_9BACT</name>
<evidence type="ECO:0000313" key="2">
    <source>
        <dbReference type="EMBL" id="KKS85150.1"/>
    </source>
</evidence>
<organism evidence="2 3">
    <name type="scientific">Candidatus Gottesmanbacteria bacterium GW2011_GWA1_43_11</name>
    <dbReference type="NCBI Taxonomy" id="1618436"/>
    <lineage>
        <taxon>Bacteria</taxon>
        <taxon>Candidatus Gottesmaniibacteriota</taxon>
    </lineage>
</organism>
<dbReference type="STRING" id="1618436.UV59_C0010G0021"/>
<reference evidence="2 3" key="1">
    <citation type="journal article" date="2015" name="Nature">
        <title>rRNA introns, odd ribosomes, and small enigmatic genomes across a large radiation of phyla.</title>
        <authorList>
            <person name="Brown C.T."/>
            <person name="Hug L.A."/>
            <person name="Thomas B.C."/>
            <person name="Sharon I."/>
            <person name="Castelle C.J."/>
            <person name="Singh A."/>
            <person name="Wilkins M.J."/>
            <person name="Williams K.H."/>
            <person name="Banfield J.F."/>
        </authorList>
    </citation>
    <scope>NUCLEOTIDE SEQUENCE [LARGE SCALE GENOMIC DNA]</scope>
</reference>
<gene>
    <name evidence="2" type="ORF">UV59_C0010G0021</name>
</gene>
<dbReference type="AlphaFoldDB" id="A0A0G1CH92"/>
<dbReference type="Pfam" id="PF13196">
    <property type="entry name" value="DUF4012"/>
    <property type="match status" value="1"/>
</dbReference>
<comment type="caution">
    <text evidence="2">The sequence shown here is derived from an EMBL/GenBank/DDBJ whole genome shotgun (WGS) entry which is preliminary data.</text>
</comment>
<dbReference type="EMBL" id="LCFB01000010">
    <property type="protein sequence ID" value="KKS85150.1"/>
    <property type="molecule type" value="Genomic_DNA"/>
</dbReference>
<protein>
    <recommendedName>
        <fullName evidence="4">DUF4012 domain-containing protein</fullName>
    </recommendedName>
</protein>
<keyword evidence="1" id="KW-0812">Transmembrane</keyword>
<proteinExistence type="predicted"/>
<dbReference type="PATRIC" id="fig|1618436.3.peg.576"/>
<accession>A0A0G1CH92</accession>
<evidence type="ECO:0000313" key="3">
    <source>
        <dbReference type="Proteomes" id="UP000034543"/>
    </source>
</evidence>
<dbReference type="InterPro" id="IPR025101">
    <property type="entry name" value="DUF4012"/>
</dbReference>
<keyword evidence="1" id="KW-1133">Transmembrane helix</keyword>
<keyword evidence="1" id="KW-0472">Membrane</keyword>
<sequence length="676" mass="75718">MKNLLKKFEHPNQTTQPVVTKEVPQDWEFKKIDISQTTMPKKRFAKFNFNKRLLLIPLILVALLVVITVATVIPAQAAWKKAQELQTITTQLVDELKNQNLEGAKAKLPEVRKKLDETKQAVNAVLPLRVLPVLSHYHQDMLHGLNAAGYGLDAVEIAVSAIEPYADLLGLKGGESFTAGSADERIQLAVQTLEKVTPKITEIGDKIALLEKEVDAIDPERYPESLQGKPVRAKIIEGKNLLAETTGLFLNAQPLLEVLPQLLGQPDPKRYLVLFQNDKELRATGGFMTAYAIFRIEQGKFIVEKSDDIYELDDQIKPKINAPPEILTYHKGVYYFNIRDSNLSPDFSVSMQQFKELYPNKWDFDGIISVDTHVLVESIKILGTFVVKGRTFSSEIDERCDCPKVIYELEDYSTRPVAYVREDRKDVLGELLLQIMKKALGVSPSQYWGQLFQMAISEINQKHILAFMEDEKSQKGVESLNMAGRIADGVEMLGYKDGNNWDYLHVSDVNFAGAKSNLFVTHEVKQEYEVANDGALTKTITIDYKNPAPPSDCNLESGGLCLNGILRNWVRIYVPKGSELISSKGSQSPKDESGVDMQTSEGLGKTIFEGFLTVRPLGSAQLTVKYKLPFKKSGDKLPLLIQKQAGTDGHDYTVLVNGKQREKLPLKTDVLLQIKL</sequence>
<dbReference type="Proteomes" id="UP000034543">
    <property type="component" value="Unassembled WGS sequence"/>
</dbReference>